<dbReference type="SUPFAM" id="SSF53623">
    <property type="entry name" value="MurD-like peptide ligases, catalytic domain"/>
    <property type="match status" value="1"/>
</dbReference>
<feature type="domain" description="Mur ligase central" evidence="5">
    <location>
        <begin position="33"/>
        <end position="214"/>
    </location>
</feature>
<evidence type="ECO:0000256" key="2">
    <source>
        <dbReference type="RuleBase" id="RU004135"/>
    </source>
</evidence>
<dbReference type="GO" id="GO:0071555">
    <property type="term" value="P:cell wall organization"/>
    <property type="evidence" value="ECO:0007669"/>
    <property type="project" value="UniProtKB-KW"/>
</dbReference>
<keyword evidence="3" id="KW-0472">Membrane</keyword>
<keyword evidence="2" id="KW-0131">Cell cycle</keyword>
<dbReference type="GO" id="GO:0005524">
    <property type="term" value="F:ATP binding"/>
    <property type="evidence" value="ECO:0007669"/>
    <property type="project" value="InterPro"/>
</dbReference>
<gene>
    <name evidence="6" type="ORF">COV53_03135</name>
</gene>
<keyword evidence="2" id="KW-0133">Cell shape</keyword>
<protein>
    <recommendedName>
        <fullName evidence="8">UDP-N-acetylmuramoyl-L-alanyl-D-glutamate--2, 6-diaminopimelate ligase</fullName>
    </recommendedName>
</protein>
<keyword evidence="2" id="KW-0573">Peptidoglycan synthesis</keyword>
<dbReference type="Pfam" id="PF02875">
    <property type="entry name" value="Mur_ligase_C"/>
    <property type="match status" value="1"/>
</dbReference>
<keyword evidence="3" id="KW-0812">Transmembrane</keyword>
<feature type="transmembrane region" description="Helical" evidence="3">
    <location>
        <begin position="7"/>
        <end position="23"/>
    </location>
</feature>
<dbReference type="GO" id="GO:0016881">
    <property type="term" value="F:acid-amino acid ligase activity"/>
    <property type="evidence" value="ECO:0007669"/>
    <property type="project" value="InterPro"/>
</dbReference>
<feature type="domain" description="Mur ligase C-terminal" evidence="4">
    <location>
        <begin position="236"/>
        <end position="382"/>
    </location>
</feature>
<dbReference type="Pfam" id="PF08245">
    <property type="entry name" value="Mur_ligase_M"/>
    <property type="match status" value="1"/>
</dbReference>
<keyword evidence="2" id="KW-0961">Cell wall biogenesis/degradation</keyword>
<dbReference type="NCBIfam" id="TIGR01085">
    <property type="entry name" value="murE"/>
    <property type="match status" value="1"/>
</dbReference>
<sequence length="414" mass="46750">MFRRIKNIFHLINAFIAVIYYRFPARGLRIIGITGTSGKTTTTHIIYDILRNAGLRVSMISTVKAIINNKNYDTGFHVTTPSPFILQKFLREAADGASKIAIIEVTSHALDQNRIFGIPVEIAVITNISHEHLDYHLTLNNYRNIKAKIMNGAKYVILNKDDRNYDFLKNKAKGKTIGFSLNKLSDVNIVDHIHNINLPGKYNQYNILASKAVAVILGVPEKVIESSILDFQAIPGRMEEVKTNRSYKVIIDFAHKPDALEQVLIASKKMVKNNLIVVFGCAGLRDRQKRSMMGEIAIKLADYVVLTAEDPRTEDVRKIINEISTGCIKAGGIIAKRSDIQKNILNKKRKYYWQIPDRQEAINFVLRNLASKGDLILICGKGHEKSMCYGKVEYPWDERKAIEKALYGSVKTTS</sequence>
<dbReference type="GO" id="GO:0051301">
    <property type="term" value="P:cell division"/>
    <property type="evidence" value="ECO:0007669"/>
    <property type="project" value="UniProtKB-KW"/>
</dbReference>
<proteinExistence type="inferred from homology"/>
<comment type="caution">
    <text evidence="6">The sequence shown here is derived from an EMBL/GenBank/DDBJ whole genome shotgun (WGS) entry which is preliminary data.</text>
</comment>
<comment type="pathway">
    <text evidence="2">Cell wall biogenesis; peptidoglycan biosynthesis.</text>
</comment>
<dbReference type="GO" id="GO:0005737">
    <property type="term" value="C:cytoplasm"/>
    <property type="evidence" value="ECO:0007669"/>
    <property type="project" value="UniProtKB-SubCell"/>
</dbReference>
<evidence type="ECO:0000313" key="7">
    <source>
        <dbReference type="Proteomes" id="UP000230707"/>
    </source>
</evidence>
<dbReference type="Proteomes" id="UP000230707">
    <property type="component" value="Unassembled WGS sequence"/>
</dbReference>
<dbReference type="PANTHER" id="PTHR23135:SF4">
    <property type="entry name" value="UDP-N-ACETYLMURAMOYL-L-ALANYL-D-GLUTAMATE--2,6-DIAMINOPIMELATE LIGASE MURE HOMOLOG, CHLOROPLASTIC"/>
    <property type="match status" value="1"/>
</dbReference>
<evidence type="ECO:0000256" key="3">
    <source>
        <dbReference type="SAM" id="Phobius"/>
    </source>
</evidence>
<keyword evidence="3" id="KW-1133">Transmembrane helix</keyword>
<evidence type="ECO:0000259" key="4">
    <source>
        <dbReference type="Pfam" id="PF02875"/>
    </source>
</evidence>
<evidence type="ECO:0000313" key="6">
    <source>
        <dbReference type="EMBL" id="PIR08421.1"/>
    </source>
</evidence>
<dbReference type="InterPro" id="IPR013221">
    <property type="entry name" value="Mur_ligase_cen"/>
</dbReference>
<reference evidence="6 7" key="1">
    <citation type="submission" date="2017-09" db="EMBL/GenBank/DDBJ databases">
        <title>Depth-based differentiation of microbial function through sediment-hosted aquifers and enrichment of novel symbionts in the deep terrestrial subsurface.</title>
        <authorList>
            <person name="Probst A.J."/>
            <person name="Ladd B."/>
            <person name="Jarett J.K."/>
            <person name="Geller-Mcgrath D.E."/>
            <person name="Sieber C.M."/>
            <person name="Emerson J.B."/>
            <person name="Anantharaman K."/>
            <person name="Thomas B.C."/>
            <person name="Malmstrom R."/>
            <person name="Stieglmeier M."/>
            <person name="Klingl A."/>
            <person name="Woyke T."/>
            <person name="Ryan C.M."/>
            <person name="Banfield J.F."/>
        </authorList>
    </citation>
    <scope>NUCLEOTIDE SEQUENCE [LARGE SCALE GENOMIC DNA]</scope>
    <source>
        <strain evidence="6">CG11_big_fil_rev_8_21_14_0_20_37_11</strain>
    </source>
</reference>
<accession>A0A2H0NHR4</accession>
<dbReference type="Gene3D" id="3.90.190.20">
    <property type="entry name" value="Mur ligase, C-terminal domain"/>
    <property type="match status" value="1"/>
</dbReference>
<evidence type="ECO:0000259" key="5">
    <source>
        <dbReference type="Pfam" id="PF08245"/>
    </source>
</evidence>
<comment type="similarity">
    <text evidence="1">Belongs to the MurCDEF family. MurE subfamily.</text>
</comment>
<dbReference type="InterPro" id="IPR004101">
    <property type="entry name" value="Mur_ligase_C"/>
</dbReference>
<dbReference type="SUPFAM" id="SSF53244">
    <property type="entry name" value="MurD-like peptide ligases, peptide-binding domain"/>
    <property type="match status" value="1"/>
</dbReference>
<dbReference type="EMBL" id="PCWS01000072">
    <property type="protein sequence ID" value="PIR08421.1"/>
    <property type="molecule type" value="Genomic_DNA"/>
</dbReference>
<dbReference type="AlphaFoldDB" id="A0A2H0NHR4"/>
<dbReference type="GO" id="GO:0009252">
    <property type="term" value="P:peptidoglycan biosynthetic process"/>
    <property type="evidence" value="ECO:0007669"/>
    <property type="project" value="UniProtKB-UniPathway"/>
</dbReference>
<dbReference type="UniPathway" id="UPA00219"/>
<evidence type="ECO:0000256" key="1">
    <source>
        <dbReference type="ARBA" id="ARBA00005898"/>
    </source>
</evidence>
<dbReference type="PANTHER" id="PTHR23135">
    <property type="entry name" value="MUR LIGASE FAMILY MEMBER"/>
    <property type="match status" value="1"/>
</dbReference>
<name>A0A2H0NHR4_9BACT</name>
<dbReference type="GO" id="GO:0008360">
    <property type="term" value="P:regulation of cell shape"/>
    <property type="evidence" value="ECO:0007669"/>
    <property type="project" value="UniProtKB-KW"/>
</dbReference>
<dbReference type="InterPro" id="IPR036615">
    <property type="entry name" value="Mur_ligase_C_dom_sf"/>
</dbReference>
<organism evidence="6 7">
    <name type="scientific">Candidatus Gottesmanbacteria bacterium CG11_big_fil_rev_8_21_14_0_20_37_11</name>
    <dbReference type="NCBI Taxonomy" id="1974575"/>
    <lineage>
        <taxon>Bacteria</taxon>
        <taxon>Candidatus Gottesmaniibacteriota</taxon>
    </lineage>
</organism>
<evidence type="ECO:0008006" key="8">
    <source>
        <dbReference type="Google" id="ProtNLM"/>
    </source>
</evidence>
<comment type="subcellular location">
    <subcellularLocation>
        <location evidence="2">Cytoplasm</location>
    </subcellularLocation>
</comment>
<dbReference type="InterPro" id="IPR005761">
    <property type="entry name" value="UDP-N-AcMur-Glu-dNH2Pim_ligase"/>
</dbReference>
<dbReference type="Gene3D" id="3.40.1190.10">
    <property type="entry name" value="Mur-like, catalytic domain"/>
    <property type="match status" value="1"/>
</dbReference>
<dbReference type="InterPro" id="IPR036565">
    <property type="entry name" value="Mur-like_cat_sf"/>
</dbReference>
<keyword evidence="2" id="KW-0132">Cell division</keyword>